<dbReference type="VEuPathDB" id="FungiDB:FUN_015117"/>
<dbReference type="Proteomes" id="UP000232722">
    <property type="component" value="Unassembled WGS sequence"/>
</dbReference>
<evidence type="ECO:0000313" key="1">
    <source>
        <dbReference type="EMBL" id="CAB5374762.1"/>
    </source>
</evidence>
<organism evidence="1 4">
    <name type="scientific">Rhizophagus irregularis</name>
    <dbReference type="NCBI Taxonomy" id="588596"/>
    <lineage>
        <taxon>Eukaryota</taxon>
        <taxon>Fungi</taxon>
        <taxon>Fungi incertae sedis</taxon>
        <taxon>Mucoromycota</taxon>
        <taxon>Glomeromycotina</taxon>
        <taxon>Glomeromycetes</taxon>
        <taxon>Glomerales</taxon>
        <taxon>Glomeraceae</taxon>
        <taxon>Rhizophagus</taxon>
    </lineage>
</organism>
<gene>
    <name evidence="1" type="ORF">CHRIB12_LOCUS14601</name>
    <name evidence="2" type="ORF">RhiirA5_383151</name>
</gene>
<protein>
    <submittedName>
        <fullName evidence="1">Uncharacterized protein</fullName>
    </submittedName>
</protein>
<evidence type="ECO:0000313" key="3">
    <source>
        <dbReference type="Proteomes" id="UP000232722"/>
    </source>
</evidence>
<dbReference type="VEuPathDB" id="FungiDB:RhiirFUN_010908"/>
<evidence type="ECO:0000313" key="4">
    <source>
        <dbReference type="Proteomes" id="UP000684084"/>
    </source>
</evidence>
<proteinExistence type="predicted"/>
<evidence type="ECO:0000313" key="2">
    <source>
        <dbReference type="EMBL" id="PKB99496.1"/>
    </source>
</evidence>
<reference evidence="2 3" key="2">
    <citation type="submission" date="2017-09" db="EMBL/GenBank/DDBJ databases">
        <title>Extensive intraspecific genome diversity in a model arbuscular mycorrhizal fungus.</title>
        <authorList>
            <person name="Chen E.C."/>
            <person name="Morin E."/>
            <person name="Beaudet D."/>
            <person name="Noel J."/>
            <person name="Ndikumana S."/>
            <person name="Charron P."/>
            <person name="St-Onge C."/>
            <person name="Giorgi J."/>
            <person name="Grigoriev I.V."/>
            <person name="Roux C."/>
            <person name="Martin F.M."/>
            <person name="Corradi N."/>
        </authorList>
    </citation>
    <scope>NUCLEOTIDE SEQUENCE [LARGE SCALE GENOMIC DNA]</scope>
    <source>
        <strain evidence="2 3">A5</strain>
    </source>
</reference>
<dbReference type="OrthoDB" id="2321449at2759"/>
<comment type="caution">
    <text evidence="1">The sequence shown here is derived from an EMBL/GenBank/DDBJ whole genome shotgun (WGS) entry which is preliminary data.</text>
</comment>
<accession>A0A2I1FBV7</accession>
<dbReference type="VEuPathDB" id="FungiDB:RhiirA1_420573"/>
<name>A0A2I1FBV7_9GLOM</name>
<reference evidence="2 3" key="1">
    <citation type="submission" date="2016-04" db="EMBL/GenBank/DDBJ databases">
        <title>Genome analyses suggest a sexual origin of heterokaryosis in a supposedly ancient asexual fungus.</title>
        <authorList>
            <person name="Ropars J."/>
            <person name="Sedzielewska K."/>
            <person name="Noel J."/>
            <person name="Charron P."/>
            <person name="Farinelli L."/>
            <person name="Marton T."/>
            <person name="Kruger M."/>
            <person name="Pelin A."/>
            <person name="Brachmann A."/>
            <person name="Corradi N."/>
        </authorList>
    </citation>
    <scope>NUCLEOTIDE SEQUENCE [LARGE SCALE GENOMIC DNA]</scope>
    <source>
        <strain evidence="2 3">A5</strain>
    </source>
</reference>
<dbReference type="EMBL" id="CAGKOT010000033">
    <property type="protein sequence ID" value="CAB5374762.1"/>
    <property type="molecule type" value="Genomic_DNA"/>
</dbReference>
<dbReference type="AlphaFoldDB" id="A0A2I1FBV7"/>
<sequence length="189" mass="21339">MSYNNFNNLNPPQPQTSPCNCNTCVTMSHDTGYQHQFTGNFQSRCSTKALAYVVLNPFCILPILVEISDMNDVISAQYVSTPSYDNPYTCNPQSVDHTFLNMLQDIRNVLFPQENPLMAANRAPIPLIANIPMRTYDNYDMANASSQLHTATPSYEAQFIGQSDHVNQQNFQNPSHYPSPNNLGFQDKY</sequence>
<dbReference type="EMBL" id="LLXJ01002163">
    <property type="protein sequence ID" value="PKB99496.1"/>
    <property type="molecule type" value="Genomic_DNA"/>
</dbReference>
<dbReference type="Proteomes" id="UP000684084">
    <property type="component" value="Unassembled WGS sequence"/>
</dbReference>
<reference evidence="1" key="3">
    <citation type="submission" date="2020-05" db="EMBL/GenBank/DDBJ databases">
        <authorList>
            <person name="Rincon C."/>
            <person name="Sanders R I."/>
            <person name="Robbins C."/>
            <person name="Chaturvedi A."/>
        </authorList>
    </citation>
    <scope>NUCLEOTIDE SEQUENCE</scope>
    <source>
        <strain evidence="1">CHB12</strain>
    </source>
</reference>